<evidence type="ECO:0000256" key="2">
    <source>
        <dbReference type="ARBA" id="ARBA00022723"/>
    </source>
</evidence>
<comment type="catalytic activity">
    <reaction evidence="6">
        <text>isochorismate + 2-oxoglutarate + H(+) = 5-enolpyruvoyl-6-hydroxy-2-succinyl-cyclohex-3-ene-1-carboxylate + CO2</text>
        <dbReference type="Rhea" id="RHEA:25593"/>
        <dbReference type="ChEBI" id="CHEBI:15378"/>
        <dbReference type="ChEBI" id="CHEBI:16526"/>
        <dbReference type="ChEBI" id="CHEBI:16810"/>
        <dbReference type="ChEBI" id="CHEBI:29780"/>
        <dbReference type="ChEBI" id="CHEBI:58818"/>
        <dbReference type="EC" id="2.2.1.9"/>
    </reaction>
</comment>
<evidence type="ECO:0000259" key="9">
    <source>
        <dbReference type="Pfam" id="PF02776"/>
    </source>
</evidence>
<dbReference type="SUPFAM" id="SSF52518">
    <property type="entry name" value="Thiamin diphosphate-binding fold (THDP-binding)"/>
    <property type="match status" value="2"/>
</dbReference>
<keyword evidence="3 6" id="KW-0460">Magnesium</keyword>
<feature type="domain" description="Thiamine pyrophosphate enzyme TPP-binding" evidence="8">
    <location>
        <begin position="544"/>
        <end position="666"/>
    </location>
</feature>
<evidence type="ECO:0000256" key="3">
    <source>
        <dbReference type="ARBA" id="ARBA00022842"/>
    </source>
</evidence>
<dbReference type="Proteomes" id="UP001500730">
    <property type="component" value="Unassembled WGS sequence"/>
</dbReference>
<keyword evidence="5 6" id="KW-0464">Manganese</keyword>
<feature type="compositionally biased region" description="Polar residues" evidence="7">
    <location>
        <begin position="265"/>
        <end position="274"/>
    </location>
</feature>
<evidence type="ECO:0000313" key="10">
    <source>
        <dbReference type="EMBL" id="GAA2474753.1"/>
    </source>
</evidence>
<keyword evidence="4 6" id="KW-0786">Thiamine pyrophosphate</keyword>
<sequence length="704" mass="71240">MTGDGSAPELALRVLQQLWLAGVRDVVLAPGSRSAPFALALDAADRVGDLRLHVRVDERSAAFLALGLTTGSRRPVAVVTTSGTAVGNLLPAVMEAHHTGRRVVVVSADRPDRLRGTGANQTTEQAGIFGTFAPCHDITAGVSSSELGAIVSQACSRRGPTQLNVQLDGDLLPADADPATWWRRPDTPETLPDPADHANSAPAQFAGGTGPGSHANSATVQSAGGTGPGSHANSAPAQSAGGTGPGSHANSATVQSAAGTGPGSHANSATVQSAGGTGPGSHANSAPAQSAAGAGPGSHANSAPAQSAAGAGSGSHANSAPAQLAGSGAGNVEPSVSVRTDGEVLPLGPRTVVVAGDDAGPAARLLAQAADWPLVAEPTSGARVGRQALRTGRLLLTTDLRAEVERVVVVGHPTLSRPVTSLISDPAVEVLAVRGRDGVATDPGRVARVLDVVPRVDGADDPAWFELWRDADARLCGLIDAGLAAPQGDPARAPGGDGLAPLAVAATVAAAVAADTTLVVGSSNPVRDLDVMATPWPPHEHRFVVGNRGLAGIDGMVSTAVGVALGRPRAARSIAYLGDLTFLHDTNGLLMGPGEPRADLTFVVLSDDGGAIFSTLEQGDRRYASAFERVFSTPHGTDLAALCAAHHTAYERVDDLDRLTAAIAESPSGTRVLEVPVSRADRRAEAAWLRDLAQQVRPPHASRH</sequence>
<keyword evidence="6" id="KW-0474">Menaquinone biosynthesis</keyword>
<evidence type="ECO:0000256" key="4">
    <source>
        <dbReference type="ARBA" id="ARBA00023052"/>
    </source>
</evidence>
<dbReference type="HAMAP" id="MF_01659">
    <property type="entry name" value="MenD"/>
    <property type="match status" value="1"/>
</dbReference>
<dbReference type="Pfam" id="PF02775">
    <property type="entry name" value="TPP_enzyme_C"/>
    <property type="match status" value="1"/>
</dbReference>
<proteinExistence type="inferred from homology"/>
<reference evidence="10 11" key="1">
    <citation type="journal article" date="2019" name="Int. J. Syst. Evol. Microbiol.">
        <title>The Global Catalogue of Microorganisms (GCM) 10K type strain sequencing project: providing services to taxonomists for standard genome sequencing and annotation.</title>
        <authorList>
            <consortium name="The Broad Institute Genomics Platform"/>
            <consortium name="The Broad Institute Genome Sequencing Center for Infectious Disease"/>
            <person name="Wu L."/>
            <person name="Ma J."/>
        </authorList>
    </citation>
    <scope>NUCLEOTIDE SEQUENCE [LARGE SCALE GENOMIC DNA]</scope>
    <source>
        <strain evidence="10 11">JCM 16259</strain>
    </source>
</reference>
<organism evidence="10 11">
    <name type="scientific">Terrabacter carboxydivorans</name>
    <dbReference type="NCBI Taxonomy" id="619730"/>
    <lineage>
        <taxon>Bacteria</taxon>
        <taxon>Bacillati</taxon>
        <taxon>Actinomycetota</taxon>
        <taxon>Actinomycetes</taxon>
        <taxon>Micrococcales</taxon>
        <taxon>Intrasporangiaceae</taxon>
        <taxon>Terrabacter</taxon>
    </lineage>
</organism>
<dbReference type="Gene3D" id="3.40.50.970">
    <property type="match status" value="2"/>
</dbReference>
<evidence type="ECO:0000256" key="7">
    <source>
        <dbReference type="SAM" id="MobiDB-lite"/>
    </source>
</evidence>
<feature type="compositionally biased region" description="Low complexity" evidence="7">
    <location>
        <begin position="167"/>
        <end position="179"/>
    </location>
</feature>
<dbReference type="InterPro" id="IPR012001">
    <property type="entry name" value="Thiamin_PyroP_enz_TPP-bd_dom"/>
</dbReference>
<keyword evidence="2 6" id="KW-0479">Metal-binding</keyword>
<evidence type="ECO:0000256" key="6">
    <source>
        <dbReference type="HAMAP-Rule" id="MF_01659"/>
    </source>
</evidence>
<comment type="subunit">
    <text evidence="6">Homodimer.</text>
</comment>
<gene>
    <name evidence="6" type="primary">menD</name>
    <name evidence="10" type="ORF">GCM10009858_10120</name>
</gene>
<evidence type="ECO:0000313" key="11">
    <source>
        <dbReference type="Proteomes" id="UP001500730"/>
    </source>
</evidence>
<comment type="cofactor">
    <cofactor evidence="6">
        <name>thiamine diphosphate</name>
        <dbReference type="ChEBI" id="CHEBI:58937"/>
    </cofactor>
    <text evidence="6">Binds 1 thiamine pyrophosphate per subunit.</text>
</comment>
<dbReference type="RefSeq" id="WP_344253543.1">
    <property type="nucleotide sequence ID" value="NZ_BAAARE010000003.1"/>
</dbReference>
<dbReference type="InterPro" id="IPR004433">
    <property type="entry name" value="MenaQ_synth_MenD"/>
</dbReference>
<keyword evidence="1 6" id="KW-0808">Transferase</keyword>
<comment type="function">
    <text evidence="6">Catalyzes the thiamine diphosphate-dependent decarboxylation of 2-oxoglutarate and the subsequent addition of the resulting succinic semialdehyde-thiamine pyrophosphate anion to isochorismate to yield 2-succinyl-5-enolpyruvyl-6-hydroxy-3-cyclohexene-1-carboxylate (SEPHCHC).</text>
</comment>
<dbReference type="EMBL" id="BAAARE010000003">
    <property type="protein sequence ID" value="GAA2474753.1"/>
    <property type="molecule type" value="Genomic_DNA"/>
</dbReference>
<keyword evidence="11" id="KW-1185">Reference proteome</keyword>
<evidence type="ECO:0000256" key="5">
    <source>
        <dbReference type="ARBA" id="ARBA00023211"/>
    </source>
</evidence>
<name>A0ABN3KZQ6_9MICO</name>
<feature type="compositionally biased region" description="Low complexity" evidence="7">
    <location>
        <begin position="281"/>
        <end position="322"/>
    </location>
</feature>
<dbReference type="PANTHER" id="PTHR42916">
    <property type="entry name" value="2-SUCCINYL-5-ENOLPYRUVYL-6-HYDROXY-3-CYCLOHEXENE-1-CARBOXYLATE SYNTHASE"/>
    <property type="match status" value="1"/>
</dbReference>
<protein>
    <recommendedName>
        <fullName evidence="6">2-succinyl-5-enolpyruvyl-6-hydroxy-3-cyclohexene-1-carboxylate synthase</fullName>
        <shortName evidence="6">SEPHCHC synthase</shortName>
        <ecNumber evidence="6">2.2.1.9</ecNumber>
    </recommendedName>
    <alternativeName>
        <fullName evidence="6">Menaquinone biosynthesis protein MenD</fullName>
    </alternativeName>
</protein>
<comment type="similarity">
    <text evidence="6">Belongs to the TPP enzyme family. MenD subfamily.</text>
</comment>
<dbReference type="InterPro" id="IPR011766">
    <property type="entry name" value="TPP_enzyme_TPP-bd"/>
</dbReference>
<dbReference type="PANTHER" id="PTHR42916:SF1">
    <property type="entry name" value="PROTEIN PHYLLO, CHLOROPLASTIC"/>
    <property type="match status" value="1"/>
</dbReference>
<evidence type="ECO:0000256" key="1">
    <source>
        <dbReference type="ARBA" id="ARBA00022679"/>
    </source>
</evidence>
<feature type="region of interest" description="Disordered" evidence="7">
    <location>
        <begin position="166"/>
        <end position="343"/>
    </location>
</feature>
<comment type="pathway">
    <text evidence="6">Quinol/quinone metabolism; 1,4-dihydroxy-2-naphthoate biosynthesis; 1,4-dihydroxy-2-naphthoate from chorismate: step 2/7.</text>
</comment>
<dbReference type="CDD" id="cd02009">
    <property type="entry name" value="TPP_SHCHC_synthase"/>
    <property type="match status" value="1"/>
</dbReference>
<dbReference type="Gene3D" id="3.40.50.1220">
    <property type="entry name" value="TPP-binding domain"/>
    <property type="match status" value="1"/>
</dbReference>
<feature type="compositionally biased region" description="Polar residues" evidence="7">
    <location>
        <begin position="214"/>
        <end position="223"/>
    </location>
</feature>
<dbReference type="EC" id="2.2.1.9" evidence="6"/>
<evidence type="ECO:0000259" key="8">
    <source>
        <dbReference type="Pfam" id="PF02775"/>
    </source>
</evidence>
<comment type="caution">
    <text evidence="10">The sequence shown here is derived from an EMBL/GenBank/DDBJ whole genome shotgun (WGS) entry which is preliminary data.</text>
</comment>
<comment type="pathway">
    <text evidence="6">Quinol/quinone metabolism; menaquinone biosynthesis.</text>
</comment>
<feature type="compositionally biased region" description="Polar residues" evidence="7">
    <location>
        <begin position="248"/>
        <end position="258"/>
    </location>
</feature>
<feature type="domain" description="Thiamine pyrophosphate enzyme N-terminal TPP-binding" evidence="9">
    <location>
        <begin position="15"/>
        <end position="125"/>
    </location>
</feature>
<dbReference type="Pfam" id="PF02776">
    <property type="entry name" value="TPP_enzyme_N"/>
    <property type="match status" value="1"/>
</dbReference>
<accession>A0ABN3KZQ6</accession>
<dbReference type="InterPro" id="IPR029061">
    <property type="entry name" value="THDP-binding"/>
</dbReference>
<comment type="cofactor">
    <cofactor evidence="6">
        <name>Mg(2+)</name>
        <dbReference type="ChEBI" id="CHEBI:18420"/>
    </cofactor>
    <cofactor evidence="6">
        <name>Mn(2+)</name>
        <dbReference type="ChEBI" id="CHEBI:29035"/>
    </cofactor>
</comment>